<name>A0A8C9R1W4_SCLFO</name>
<evidence type="ECO:0000313" key="2">
    <source>
        <dbReference type="Ensembl" id="ENSSFOP00015003441.2"/>
    </source>
</evidence>
<sequence>MEYPPNKRLKGEAHCTPSDSFGDDEEFTQDDLDEIDVLASQAFSCDARLANDGGGGSLSSRAAVSQGRRTHDLGAGSPGNADRFNTPGTSRQHRATEASDPPGKEKVPWRGSDEFYEHLKAQQAELKKKLKQVEEELMVRSGEVRVLRDALRHTQQEKDEQRQALLQQEEQRAQAHSDKEKALNRKVQSLQSELHFKEAELSEMRNKVQMCERSSKVLAVPAVRNSPKRSFSAAQQQEETSSGASSPGLSPFLTKETFSAQLSKRLPAARGAACAEEGGRKVNGERTDAKEDVPQRNAYSFESHPCQGASLLNLLLQHPLDPSILGLCHLLCLSPDALPGLLLQRSSISAPSSVGSSSSSAKATSFHSSQNGFIEAQSRAVSGLNMLASDQRLHLQGSVSAPVERTCPGALHLLPLLEYHIGLFCQVLEKVDSSSKSPLRSVSLSDSLQSSPASGVEETLGGLEEFALAALRVLGLLVEHSREVVHALLCPPGLKPETKRDTEVPGTESKSAELLHPLLCRLLQLADPGIASAARRRDTVLSGSLSVLNGLAERAGKELHRLKCVASSHSVVRCLAPDSSHRVLCLTVSLLALVADSDEGAALLCSHLDSCPLLKLLQYINSRPNESITDDQWCWFELEAVRFLTKLLTQKSATWTSFSHSPCQCCAEVVRTAVLLLHRHWLYAKKREQREGRAVAWSGPGAPLLREALTLLHWMWLNDSAFAERCLDVLHLYEQVVAAVRDGFRRIPNLCDMEGWCHCPFLGPCQHPLSLISRFLCSLSSCQYRWLTASFCYPVLFCEIGTMSFPLPKRGKNGK</sequence>
<reference evidence="2 3" key="1">
    <citation type="submission" date="2019-04" db="EMBL/GenBank/DDBJ databases">
        <authorList>
            <consortium name="Wellcome Sanger Institute Data Sharing"/>
        </authorList>
    </citation>
    <scope>NUCLEOTIDE SEQUENCE [LARGE SCALE GENOMIC DNA]</scope>
</reference>
<feature type="region of interest" description="Disordered" evidence="1">
    <location>
        <begin position="223"/>
        <end position="251"/>
    </location>
</feature>
<feature type="region of interest" description="Disordered" evidence="1">
    <location>
        <begin position="271"/>
        <end position="294"/>
    </location>
</feature>
<keyword evidence="3" id="KW-1185">Reference proteome</keyword>
<accession>A0A8C9R1W4</accession>
<feature type="compositionally biased region" description="Basic and acidic residues" evidence="1">
    <location>
        <begin position="94"/>
        <end position="109"/>
    </location>
</feature>
<proteinExistence type="predicted"/>
<feature type="region of interest" description="Disordered" evidence="1">
    <location>
        <begin position="1"/>
        <end position="26"/>
    </location>
</feature>
<feature type="compositionally biased region" description="Basic and acidic residues" evidence="1">
    <location>
        <begin position="169"/>
        <end position="183"/>
    </location>
</feature>
<dbReference type="Ensembl" id="ENSSFOT00015003497.2">
    <property type="protein sequence ID" value="ENSSFOP00015003441.2"/>
    <property type="gene ID" value="ENSSFOG00015002244.2"/>
</dbReference>
<dbReference type="InterPro" id="IPR033349">
    <property type="entry name" value="ATRIP"/>
</dbReference>
<dbReference type="OrthoDB" id="6428926at2759"/>
<dbReference type="AlphaFoldDB" id="A0A8C9R1W4"/>
<feature type="compositionally biased region" description="Basic and acidic residues" evidence="1">
    <location>
        <begin position="277"/>
        <end position="294"/>
    </location>
</feature>
<reference evidence="2" key="3">
    <citation type="submission" date="2025-09" db="UniProtKB">
        <authorList>
            <consortium name="Ensembl"/>
        </authorList>
    </citation>
    <scope>IDENTIFICATION</scope>
</reference>
<feature type="region of interest" description="Disordered" evidence="1">
    <location>
        <begin position="48"/>
        <end position="109"/>
    </location>
</feature>
<dbReference type="PANTHER" id="PTHR28594">
    <property type="entry name" value="ATR-INTERACTING PROTEIN"/>
    <property type="match status" value="1"/>
</dbReference>
<gene>
    <name evidence="2" type="primary">atrip</name>
</gene>
<evidence type="ECO:0000256" key="1">
    <source>
        <dbReference type="SAM" id="MobiDB-lite"/>
    </source>
</evidence>
<feature type="compositionally biased region" description="Polar residues" evidence="1">
    <location>
        <begin position="228"/>
        <end position="248"/>
    </location>
</feature>
<dbReference type="GO" id="GO:0006281">
    <property type="term" value="P:DNA repair"/>
    <property type="evidence" value="ECO:0007669"/>
    <property type="project" value="TreeGrafter"/>
</dbReference>
<protein>
    <submittedName>
        <fullName evidence="2">ATR interacting protein</fullName>
    </submittedName>
</protein>
<reference evidence="2" key="2">
    <citation type="submission" date="2025-08" db="UniProtKB">
        <authorList>
            <consortium name="Ensembl"/>
        </authorList>
    </citation>
    <scope>IDENTIFICATION</scope>
</reference>
<dbReference type="GO" id="GO:0000077">
    <property type="term" value="P:DNA damage checkpoint signaling"/>
    <property type="evidence" value="ECO:0007669"/>
    <property type="project" value="InterPro"/>
</dbReference>
<dbReference type="GeneTree" id="ENSGT00940000166455"/>
<evidence type="ECO:0000313" key="3">
    <source>
        <dbReference type="Proteomes" id="UP000694397"/>
    </source>
</evidence>
<feature type="compositionally biased region" description="Basic and acidic residues" evidence="1">
    <location>
        <begin position="151"/>
        <end position="162"/>
    </location>
</feature>
<dbReference type="PANTHER" id="PTHR28594:SF1">
    <property type="entry name" value="ATR-INTERACTING PROTEIN"/>
    <property type="match status" value="1"/>
</dbReference>
<dbReference type="Proteomes" id="UP000694397">
    <property type="component" value="Chromosome 22"/>
</dbReference>
<organism evidence="2 3">
    <name type="scientific">Scleropages formosus</name>
    <name type="common">Asian bonytongue</name>
    <name type="synonym">Osteoglossum formosum</name>
    <dbReference type="NCBI Taxonomy" id="113540"/>
    <lineage>
        <taxon>Eukaryota</taxon>
        <taxon>Metazoa</taxon>
        <taxon>Chordata</taxon>
        <taxon>Craniata</taxon>
        <taxon>Vertebrata</taxon>
        <taxon>Euteleostomi</taxon>
        <taxon>Actinopterygii</taxon>
        <taxon>Neopterygii</taxon>
        <taxon>Teleostei</taxon>
        <taxon>Osteoglossocephala</taxon>
        <taxon>Osteoglossomorpha</taxon>
        <taxon>Osteoglossiformes</taxon>
        <taxon>Osteoglossidae</taxon>
        <taxon>Scleropages</taxon>
    </lineage>
</organism>
<feature type="region of interest" description="Disordered" evidence="1">
    <location>
        <begin position="151"/>
        <end position="185"/>
    </location>
</feature>